<dbReference type="InterPro" id="IPR003439">
    <property type="entry name" value="ABC_transporter-like_ATP-bd"/>
</dbReference>
<dbReference type="Gene3D" id="3.40.50.300">
    <property type="entry name" value="P-loop containing nucleotide triphosphate hydrolases"/>
    <property type="match status" value="1"/>
</dbReference>
<gene>
    <name evidence="10" type="ORF">Dsi01nite_080150</name>
</gene>
<feature type="transmembrane region" description="Helical" evidence="7">
    <location>
        <begin position="20"/>
        <end position="41"/>
    </location>
</feature>
<dbReference type="InterPro" id="IPR036640">
    <property type="entry name" value="ABC1_TM_sf"/>
</dbReference>
<dbReference type="AlphaFoldDB" id="A0A919UBZ1"/>
<dbReference type="PANTHER" id="PTHR24221">
    <property type="entry name" value="ATP-BINDING CASSETTE SUB-FAMILY B"/>
    <property type="match status" value="1"/>
</dbReference>
<dbReference type="SMART" id="SM00382">
    <property type="entry name" value="AAA"/>
    <property type="match status" value="1"/>
</dbReference>
<proteinExistence type="predicted"/>
<evidence type="ECO:0000256" key="2">
    <source>
        <dbReference type="ARBA" id="ARBA00022692"/>
    </source>
</evidence>
<dbReference type="GO" id="GO:0005886">
    <property type="term" value="C:plasma membrane"/>
    <property type="evidence" value="ECO:0007669"/>
    <property type="project" value="UniProtKB-SubCell"/>
</dbReference>
<evidence type="ECO:0000256" key="4">
    <source>
        <dbReference type="ARBA" id="ARBA00022840"/>
    </source>
</evidence>
<protein>
    <submittedName>
        <fullName evidence="10">Multidrug ABC transporter permease</fullName>
    </submittedName>
</protein>
<dbReference type="RefSeq" id="WP_203851627.1">
    <property type="nucleotide sequence ID" value="NZ_BAAAVW010000029.1"/>
</dbReference>
<keyword evidence="11" id="KW-1185">Reference proteome</keyword>
<evidence type="ECO:0000313" key="10">
    <source>
        <dbReference type="EMBL" id="GIG49974.1"/>
    </source>
</evidence>
<keyword evidence="2 7" id="KW-0812">Transmembrane</keyword>
<feature type="domain" description="ABC transmembrane type-1" evidence="9">
    <location>
        <begin position="21"/>
        <end position="302"/>
    </location>
</feature>
<feature type="domain" description="ABC transporter" evidence="8">
    <location>
        <begin position="336"/>
        <end position="586"/>
    </location>
</feature>
<dbReference type="InterPro" id="IPR027417">
    <property type="entry name" value="P-loop_NTPase"/>
</dbReference>
<dbReference type="Proteomes" id="UP000660611">
    <property type="component" value="Unassembled WGS sequence"/>
</dbReference>
<dbReference type="EMBL" id="BONQ01000126">
    <property type="protein sequence ID" value="GIG49974.1"/>
    <property type="molecule type" value="Genomic_DNA"/>
</dbReference>
<keyword evidence="5 7" id="KW-1133">Transmembrane helix</keyword>
<evidence type="ECO:0000256" key="1">
    <source>
        <dbReference type="ARBA" id="ARBA00004651"/>
    </source>
</evidence>
<dbReference type="InterPro" id="IPR003593">
    <property type="entry name" value="AAA+_ATPase"/>
</dbReference>
<dbReference type="GO" id="GO:0034040">
    <property type="term" value="F:ATPase-coupled lipid transmembrane transporter activity"/>
    <property type="evidence" value="ECO:0007669"/>
    <property type="project" value="TreeGrafter"/>
</dbReference>
<comment type="subcellular location">
    <subcellularLocation>
        <location evidence="1">Cell membrane</location>
        <topology evidence="1">Multi-pass membrane protein</topology>
    </subcellularLocation>
</comment>
<dbReference type="GO" id="GO:0140359">
    <property type="term" value="F:ABC-type transporter activity"/>
    <property type="evidence" value="ECO:0007669"/>
    <property type="project" value="InterPro"/>
</dbReference>
<evidence type="ECO:0000256" key="7">
    <source>
        <dbReference type="SAM" id="Phobius"/>
    </source>
</evidence>
<feature type="transmembrane region" description="Helical" evidence="7">
    <location>
        <begin position="53"/>
        <end position="75"/>
    </location>
</feature>
<organism evidence="10 11">
    <name type="scientific">Dactylosporangium siamense</name>
    <dbReference type="NCBI Taxonomy" id="685454"/>
    <lineage>
        <taxon>Bacteria</taxon>
        <taxon>Bacillati</taxon>
        <taxon>Actinomycetota</taxon>
        <taxon>Actinomycetes</taxon>
        <taxon>Micromonosporales</taxon>
        <taxon>Micromonosporaceae</taxon>
        <taxon>Dactylosporangium</taxon>
    </lineage>
</organism>
<evidence type="ECO:0000313" key="11">
    <source>
        <dbReference type="Proteomes" id="UP000660611"/>
    </source>
</evidence>
<dbReference type="PROSITE" id="PS50929">
    <property type="entry name" value="ABC_TM1F"/>
    <property type="match status" value="1"/>
</dbReference>
<keyword evidence="6 7" id="KW-0472">Membrane</keyword>
<feature type="transmembrane region" description="Helical" evidence="7">
    <location>
        <begin position="143"/>
        <end position="170"/>
    </location>
</feature>
<evidence type="ECO:0000259" key="8">
    <source>
        <dbReference type="PROSITE" id="PS50893"/>
    </source>
</evidence>
<dbReference type="PROSITE" id="PS00211">
    <property type="entry name" value="ABC_TRANSPORTER_1"/>
    <property type="match status" value="1"/>
</dbReference>
<dbReference type="InterPro" id="IPR039421">
    <property type="entry name" value="Type_1_exporter"/>
</dbReference>
<comment type="caution">
    <text evidence="10">The sequence shown here is derived from an EMBL/GenBank/DDBJ whole genome shotgun (WGS) entry which is preliminary data.</text>
</comment>
<evidence type="ECO:0000259" key="9">
    <source>
        <dbReference type="PROSITE" id="PS50929"/>
    </source>
</evidence>
<dbReference type="GO" id="GO:0016887">
    <property type="term" value="F:ATP hydrolysis activity"/>
    <property type="evidence" value="ECO:0007669"/>
    <property type="project" value="InterPro"/>
</dbReference>
<dbReference type="SUPFAM" id="SSF52540">
    <property type="entry name" value="P-loop containing nucleoside triphosphate hydrolases"/>
    <property type="match status" value="1"/>
</dbReference>
<dbReference type="InterPro" id="IPR017871">
    <property type="entry name" value="ABC_transporter-like_CS"/>
</dbReference>
<reference evidence="10" key="1">
    <citation type="submission" date="2021-01" db="EMBL/GenBank/DDBJ databases">
        <title>Whole genome shotgun sequence of Dactylosporangium siamense NBRC 106093.</title>
        <authorList>
            <person name="Komaki H."/>
            <person name="Tamura T."/>
        </authorList>
    </citation>
    <scope>NUCLEOTIDE SEQUENCE</scope>
    <source>
        <strain evidence="10">NBRC 106093</strain>
    </source>
</reference>
<feature type="transmembrane region" description="Helical" evidence="7">
    <location>
        <begin position="245"/>
        <end position="264"/>
    </location>
</feature>
<dbReference type="GO" id="GO:0005524">
    <property type="term" value="F:ATP binding"/>
    <property type="evidence" value="ECO:0007669"/>
    <property type="project" value="UniProtKB-KW"/>
</dbReference>
<keyword evidence="4" id="KW-0067">ATP-binding</keyword>
<dbReference type="SUPFAM" id="SSF90123">
    <property type="entry name" value="ABC transporter transmembrane region"/>
    <property type="match status" value="1"/>
</dbReference>
<name>A0A919UBZ1_9ACTN</name>
<evidence type="ECO:0000256" key="6">
    <source>
        <dbReference type="ARBA" id="ARBA00023136"/>
    </source>
</evidence>
<sequence>MRRSAAEAGGLVWRTAPALTVLYGLTTLVEAVAPVAVAWLTKSILDRLVGDGPIAALAAALAATGVVVALVPQLARFLSNDLGRRVSLGASERLFTATDRFVGLAPFENPSFLDRLRLAQQGVSAAGNLVTGVFGLGRGAVSLIGFLAALTVISPVVTVVVAVAAIPSLWAEFGLSRNRAGVMWQIAPHQRREFFYGQLLSTVEAAKEIRLFNLGSFLLGRMLGERGTADAAERRMDRKDLRTRAGLEVLGALVTGGALVWALLAARRNQLTIGDVSMFIIAVAAVRSALGGLIRDAAGTHQRLLMFDHFTEIVHSAPDLAVAAEPVALHGLRGSIELRDVWFRYSDDHPWILRGVDLTIPHGAAVALVGLNGAGKSTVVKLLCRLYDPTRGTILWDGTDLRDVDPARLRERIGAVFQDHMAYDFTAADNIAVGDLTALDDLDRISAAAVRAGAHDRLAALPGGYGTMLTRMFAAGQGMDGPDTGVMLSGGQWQRVALARAFLRDACDLMILDEPSSGLDPEAEHDVHERMLKHRADRTSLLISHRLNAVREADRIAVLDEGVITELGGHDELIEAGGVYARLFKLQANGYTS</sequence>
<dbReference type="PANTHER" id="PTHR24221:SF646">
    <property type="entry name" value="HAEMOLYSIN SECRETION ATP-BINDING PROTEIN"/>
    <property type="match status" value="1"/>
</dbReference>
<accession>A0A919UBZ1</accession>
<dbReference type="Pfam" id="PF00005">
    <property type="entry name" value="ABC_tran"/>
    <property type="match status" value="1"/>
</dbReference>
<dbReference type="PROSITE" id="PS50893">
    <property type="entry name" value="ABC_TRANSPORTER_2"/>
    <property type="match status" value="1"/>
</dbReference>
<evidence type="ECO:0000256" key="5">
    <source>
        <dbReference type="ARBA" id="ARBA00022989"/>
    </source>
</evidence>
<dbReference type="Gene3D" id="1.20.1560.10">
    <property type="entry name" value="ABC transporter type 1, transmembrane domain"/>
    <property type="match status" value="1"/>
</dbReference>
<dbReference type="InterPro" id="IPR011527">
    <property type="entry name" value="ABC1_TM_dom"/>
</dbReference>
<keyword evidence="3" id="KW-0547">Nucleotide-binding</keyword>
<evidence type="ECO:0000256" key="3">
    <source>
        <dbReference type="ARBA" id="ARBA00022741"/>
    </source>
</evidence>